<dbReference type="GO" id="GO:0008289">
    <property type="term" value="F:lipid binding"/>
    <property type="evidence" value="ECO:0007669"/>
    <property type="project" value="InterPro"/>
</dbReference>
<evidence type="ECO:0000259" key="1">
    <source>
        <dbReference type="Pfam" id="PF01852"/>
    </source>
</evidence>
<dbReference type="Pfam" id="PF01852">
    <property type="entry name" value="START"/>
    <property type="match status" value="1"/>
</dbReference>
<evidence type="ECO:0000313" key="3">
    <source>
        <dbReference type="Proteomes" id="UP001176517"/>
    </source>
</evidence>
<protein>
    <recommendedName>
        <fullName evidence="1">START domain-containing protein</fullName>
    </recommendedName>
</protein>
<dbReference type="EMBL" id="JAPDMZ010000107">
    <property type="protein sequence ID" value="KAK0549666.1"/>
    <property type="molecule type" value="Genomic_DNA"/>
</dbReference>
<organism evidence="2 3">
    <name type="scientific">Tilletia horrida</name>
    <dbReference type="NCBI Taxonomy" id="155126"/>
    <lineage>
        <taxon>Eukaryota</taxon>
        <taxon>Fungi</taxon>
        <taxon>Dikarya</taxon>
        <taxon>Basidiomycota</taxon>
        <taxon>Ustilaginomycotina</taxon>
        <taxon>Exobasidiomycetes</taxon>
        <taxon>Tilletiales</taxon>
        <taxon>Tilletiaceae</taxon>
        <taxon>Tilletia</taxon>
    </lineage>
</organism>
<sequence length="292" mass="33023">MGHRPHPDFIAQVYSPLEFQAELTTAVRSFEELLGPNGQWVYQGEHSGVQMYVGVPPILPGRDPVPGPSVLPLYRSEIVIPDCRPIEALACVHQTAYRCLFQPRIRTAYYLRRFSMFHSQFYAVLAFGSGFESRDFVGVQAARFFDHDGHEVGHPSQDSPRVDLVHTSVEDPRVPPQEGKTRARHWHSGFRFSATNGGTLVQYISQLDYGAPIPAYIARVMYLEVPLTVSRLKEAHRLLGFPPYVLDHSHTVAMQVQSFDVDTRSFSISALVMRPGFFTIVLDSRRMYKQGS</sequence>
<comment type="caution">
    <text evidence="2">The sequence shown here is derived from an EMBL/GenBank/DDBJ whole genome shotgun (WGS) entry which is preliminary data.</text>
</comment>
<dbReference type="Proteomes" id="UP001176517">
    <property type="component" value="Unassembled WGS sequence"/>
</dbReference>
<dbReference type="SUPFAM" id="SSF55961">
    <property type="entry name" value="Bet v1-like"/>
    <property type="match status" value="1"/>
</dbReference>
<dbReference type="InterPro" id="IPR002913">
    <property type="entry name" value="START_lipid-bd_dom"/>
</dbReference>
<reference evidence="2" key="1">
    <citation type="journal article" date="2023" name="PhytoFront">
        <title>Draft Genome Resources of Seven Strains of Tilletia horrida, Causal Agent of Kernel Smut of Rice.</title>
        <authorList>
            <person name="Khanal S."/>
            <person name="Antony Babu S."/>
            <person name="Zhou X.G."/>
        </authorList>
    </citation>
    <scope>NUCLEOTIDE SEQUENCE</scope>
    <source>
        <strain evidence="2">TX6</strain>
    </source>
</reference>
<dbReference type="Gene3D" id="3.30.530.20">
    <property type="match status" value="1"/>
</dbReference>
<name>A0AAN6JR87_9BASI</name>
<keyword evidence="3" id="KW-1185">Reference proteome</keyword>
<dbReference type="InterPro" id="IPR023393">
    <property type="entry name" value="START-like_dom_sf"/>
</dbReference>
<gene>
    <name evidence="2" type="ORF">OC846_003972</name>
</gene>
<dbReference type="PANTHER" id="PTHR19308">
    <property type="entry name" value="PHOSPHATIDYLCHOLINE TRANSFER PROTEIN"/>
    <property type="match status" value="1"/>
</dbReference>
<proteinExistence type="predicted"/>
<dbReference type="PANTHER" id="PTHR19308:SF54">
    <property type="entry name" value="START DOMAIN-CONTAINING PROTEIN"/>
    <property type="match status" value="1"/>
</dbReference>
<dbReference type="AlphaFoldDB" id="A0AAN6JR87"/>
<dbReference type="InterPro" id="IPR051213">
    <property type="entry name" value="START_lipid_transfer"/>
</dbReference>
<evidence type="ECO:0000313" key="2">
    <source>
        <dbReference type="EMBL" id="KAK0549666.1"/>
    </source>
</evidence>
<feature type="domain" description="START" evidence="1">
    <location>
        <begin position="164"/>
        <end position="222"/>
    </location>
</feature>
<accession>A0AAN6JR87</accession>
<dbReference type="GO" id="GO:0005737">
    <property type="term" value="C:cytoplasm"/>
    <property type="evidence" value="ECO:0007669"/>
    <property type="project" value="UniProtKB-ARBA"/>
</dbReference>